<proteinExistence type="predicted"/>
<dbReference type="PANTHER" id="PTHR31635:SF196">
    <property type="entry name" value="REVERSE TRANSCRIPTASE DOMAIN-CONTAINING PROTEIN-RELATED"/>
    <property type="match status" value="1"/>
</dbReference>
<evidence type="ECO:0000313" key="1">
    <source>
        <dbReference type="Ensembl" id="ENSECAP00000075831.1"/>
    </source>
</evidence>
<accession>A0A9L0SLL4</accession>
<dbReference type="AlphaFoldDB" id="A0A9L0SLL4"/>
<reference evidence="1 2" key="1">
    <citation type="journal article" date="2009" name="Science">
        <title>Genome sequence, comparative analysis, and population genetics of the domestic horse.</title>
        <authorList>
            <consortium name="Broad Institute Genome Sequencing Platform"/>
            <consortium name="Broad Institute Whole Genome Assembly Team"/>
            <person name="Wade C.M."/>
            <person name="Giulotto E."/>
            <person name="Sigurdsson S."/>
            <person name="Zoli M."/>
            <person name="Gnerre S."/>
            <person name="Imsland F."/>
            <person name="Lear T.L."/>
            <person name="Adelson D.L."/>
            <person name="Bailey E."/>
            <person name="Bellone R.R."/>
            <person name="Bloecker H."/>
            <person name="Distl O."/>
            <person name="Edgar R.C."/>
            <person name="Garber M."/>
            <person name="Leeb T."/>
            <person name="Mauceli E."/>
            <person name="MacLeod J.N."/>
            <person name="Penedo M.C.T."/>
            <person name="Raison J.M."/>
            <person name="Sharpe T."/>
            <person name="Vogel J."/>
            <person name="Andersson L."/>
            <person name="Antczak D.F."/>
            <person name="Biagi T."/>
            <person name="Binns M.M."/>
            <person name="Chowdhary B.P."/>
            <person name="Coleman S.J."/>
            <person name="Della Valle G."/>
            <person name="Fryc S."/>
            <person name="Guerin G."/>
            <person name="Hasegawa T."/>
            <person name="Hill E.W."/>
            <person name="Jurka J."/>
            <person name="Kiialainen A."/>
            <person name="Lindgren G."/>
            <person name="Liu J."/>
            <person name="Magnani E."/>
            <person name="Mickelson J.R."/>
            <person name="Murray J."/>
            <person name="Nergadze S.G."/>
            <person name="Onofrio R."/>
            <person name="Pedroni S."/>
            <person name="Piras M.F."/>
            <person name="Raudsepp T."/>
            <person name="Rocchi M."/>
            <person name="Roeed K.H."/>
            <person name="Ryder O.A."/>
            <person name="Searle S."/>
            <person name="Skow L."/>
            <person name="Swinburne J.E."/>
            <person name="Syvaenen A.C."/>
            <person name="Tozaki T."/>
            <person name="Valberg S.J."/>
            <person name="Vaudin M."/>
            <person name="White J.R."/>
            <person name="Zody M.C."/>
            <person name="Lander E.S."/>
            <person name="Lindblad-Toh K."/>
        </authorList>
    </citation>
    <scope>NUCLEOTIDE SEQUENCE [LARGE SCALE GENOMIC DNA]</scope>
    <source>
        <strain evidence="1 2">Thoroughbred</strain>
    </source>
</reference>
<dbReference type="Ensembl" id="ENSECAT00000126119.1">
    <property type="protein sequence ID" value="ENSECAP00000082705.1"/>
    <property type="gene ID" value="ENSECAG00000045496.1"/>
</dbReference>
<organism evidence="1 2">
    <name type="scientific">Equus caballus</name>
    <name type="common">Horse</name>
    <dbReference type="NCBI Taxonomy" id="9796"/>
    <lineage>
        <taxon>Eukaryota</taxon>
        <taxon>Metazoa</taxon>
        <taxon>Chordata</taxon>
        <taxon>Craniata</taxon>
        <taxon>Vertebrata</taxon>
        <taxon>Euteleostomi</taxon>
        <taxon>Mammalia</taxon>
        <taxon>Eutheria</taxon>
        <taxon>Laurasiatheria</taxon>
        <taxon>Perissodactyla</taxon>
        <taxon>Equidae</taxon>
        <taxon>Equus</taxon>
    </lineage>
</organism>
<protein>
    <submittedName>
        <fullName evidence="1">Uncharacterized protein</fullName>
    </submittedName>
</protein>
<dbReference type="Proteomes" id="UP000002281">
    <property type="component" value="Chromosome 26"/>
</dbReference>
<reference evidence="1" key="2">
    <citation type="submission" date="2025-05" db="UniProtKB">
        <authorList>
            <consortium name="Ensembl"/>
        </authorList>
    </citation>
    <scope>IDENTIFICATION</scope>
    <source>
        <strain evidence="1">Thoroughbred</strain>
    </source>
</reference>
<keyword evidence="2" id="KW-1185">Reference proteome</keyword>
<dbReference type="PANTHER" id="PTHR31635">
    <property type="entry name" value="REVERSE TRANSCRIPTASE DOMAIN-CONTAINING PROTEIN-RELATED"/>
    <property type="match status" value="1"/>
</dbReference>
<dbReference type="GeneTree" id="ENSGT01150000287003"/>
<name>A0A9L0SLL4_HORSE</name>
<sequence length="108" mass="12837">MRKTVKLMNELKELAKWRNIPRSWIGRPNIVKMSVLPNLIYRVSEMLIKIQENYFVAIDKLILKFIWRYKKPGIANSILKEVYKVGGVTLPDFKTYCKAIAIKTVWHW</sequence>
<dbReference type="Ensembl" id="ENSECAT00000086870.1">
    <property type="protein sequence ID" value="ENSECAP00000075831.1"/>
    <property type="gene ID" value="ENSECAG00000045496.1"/>
</dbReference>
<evidence type="ECO:0000313" key="2">
    <source>
        <dbReference type="Proteomes" id="UP000002281"/>
    </source>
</evidence>